<keyword evidence="2" id="KW-0732">Signal</keyword>
<comment type="caution">
    <text evidence="3">The sequence shown here is derived from an EMBL/GenBank/DDBJ whole genome shotgun (WGS) entry which is preliminary data.</text>
</comment>
<evidence type="ECO:0000256" key="2">
    <source>
        <dbReference type="SAM" id="SignalP"/>
    </source>
</evidence>
<keyword evidence="4" id="KW-1185">Reference proteome</keyword>
<proteinExistence type="predicted"/>
<name>A0ABU7TE31_9HYPH</name>
<organism evidence="3 4">
    <name type="scientific">Methylobacterium radiotolerans</name>
    <dbReference type="NCBI Taxonomy" id="31998"/>
    <lineage>
        <taxon>Bacteria</taxon>
        <taxon>Pseudomonadati</taxon>
        <taxon>Pseudomonadota</taxon>
        <taxon>Alphaproteobacteria</taxon>
        <taxon>Hyphomicrobiales</taxon>
        <taxon>Methylobacteriaceae</taxon>
        <taxon>Methylobacterium</taxon>
    </lineage>
</organism>
<evidence type="ECO:0000313" key="4">
    <source>
        <dbReference type="Proteomes" id="UP001349262"/>
    </source>
</evidence>
<feature type="compositionally biased region" description="Polar residues" evidence="1">
    <location>
        <begin position="51"/>
        <end position="61"/>
    </location>
</feature>
<evidence type="ECO:0000256" key="1">
    <source>
        <dbReference type="SAM" id="MobiDB-lite"/>
    </source>
</evidence>
<feature type="chain" id="PRO_5046945550" evidence="2">
    <location>
        <begin position="21"/>
        <end position="102"/>
    </location>
</feature>
<dbReference type="Proteomes" id="UP001349262">
    <property type="component" value="Unassembled WGS sequence"/>
</dbReference>
<reference evidence="3 4" key="1">
    <citation type="journal article" date="2012" name="Genet. Mol. Biol.">
        <title>Analysis of 16S rRNA and mxaF genes revealing insights into Methylobacterium niche-specific plant association.</title>
        <authorList>
            <person name="Dourado M.N."/>
            <person name="Andreote F.D."/>
            <person name="Dini-Andreote F."/>
            <person name="Conti R."/>
            <person name="Araujo J.M."/>
            <person name="Araujo W.L."/>
        </authorList>
    </citation>
    <scope>NUCLEOTIDE SEQUENCE [LARGE SCALE GENOMIC DNA]</scope>
    <source>
        <strain evidence="3 4">SR1.6/4</strain>
    </source>
</reference>
<accession>A0ABU7TE31</accession>
<gene>
    <name evidence="3" type="ORF">MRSR164_19345</name>
</gene>
<evidence type="ECO:0000313" key="3">
    <source>
        <dbReference type="EMBL" id="MEE7458854.1"/>
    </source>
</evidence>
<sequence>MNRIIAIAFMTAAVAFPVAAQAEGADGSRQAAGGGFMSSYVDGPYHDPRSRLSQRNGSGQILGQPMLSENAGARPNEARTAVRRGTVQPHWAAGSAPRRQAR</sequence>
<protein>
    <submittedName>
        <fullName evidence="3">Uncharacterized protein</fullName>
    </submittedName>
</protein>
<dbReference type="EMBL" id="MLBY01000005">
    <property type="protein sequence ID" value="MEE7458854.1"/>
    <property type="molecule type" value="Genomic_DNA"/>
</dbReference>
<feature type="signal peptide" evidence="2">
    <location>
        <begin position="1"/>
        <end position="20"/>
    </location>
</feature>
<feature type="region of interest" description="Disordered" evidence="1">
    <location>
        <begin position="22"/>
        <end position="102"/>
    </location>
</feature>